<evidence type="ECO:0000256" key="1">
    <source>
        <dbReference type="SAM" id="SignalP"/>
    </source>
</evidence>
<feature type="signal peptide" evidence="1">
    <location>
        <begin position="1"/>
        <end position="25"/>
    </location>
</feature>
<dbReference type="AlphaFoldDB" id="A0A154M933"/>
<keyword evidence="1" id="KW-0732">Signal</keyword>
<organism evidence="2 4">
    <name type="scientific">Amycolatopsis regifaucium</name>
    <dbReference type="NCBI Taxonomy" id="546365"/>
    <lineage>
        <taxon>Bacteria</taxon>
        <taxon>Bacillati</taxon>
        <taxon>Actinomycetota</taxon>
        <taxon>Actinomycetes</taxon>
        <taxon>Pseudonocardiales</taxon>
        <taxon>Pseudonocardiaceae</taxon>
        <taxon>Amycolatopsis</taxon>
    </lineage>
</organism>
<dbReference type="RefSeq" id="WP_061990114.1">
    <property type="nucleotide sequence ID" value="NZ_FOPQ01000033.1"/>
</dbReference>
<reference evidence="3 5" key="2">
    <citation type="submission" date="2016-11" db="EMBL/GenBank/DDBJ databases">
        <title>Genome sequencing of Amycolatopsis regifaucium.</title>
        <authorList>
            <person name="Mayilraj S."/>
            <person name="Kaur N."/>
        </authorList>
    </citation>
    <scope>NUCLEOTIDE SEQUENCE [LARGE SCALE GENOMIC DNA]</scope>
    <source>
        <strain evidence="3 5">GY080</strain>
    </source>
</reference>
<comment type="caution">
    <text evidence="2">The sequence shown here is derived from an EMBL/GenBank/DDBJ whole genome shotgun (WGS) entry which is preliminary data.</text>
</comment>
<evidence type="ECO:0000313" key="2">
    <source>
        <dbReference type="EMBL" id="KZB81056.1"/>
    </source>
</evidence>
<evidence type="ECO:0008006" key="6">
    <source>
        <dbReference type="Google" id="ProtNLM"/>
    </source>
</evidence>
<evidence type="ECO:0000313" key="5">
    <source>
        <dbReference type="Proteomes" id="UP000186883"/>
    </source>
</evidence>
<proteinExistence type="predicted"/>
<evidence type="ECO:0000313" key="4">
    <source>
        <dbReference type="Proteomes" id="UP000076321"/>
    </source>
</evidence>
<dbReference type="EMBL" id="LQCI01000035">
    <property type="protein sequence ID" value="KZB81056.1"/>
    <property type="molecule type" value="Genomic_DNA"/>
</dbReference>
<dbReference type="Proteomes" id="UP000076321">
    <property type="component" value="Unassembled WGS sequence"/>
</dbReference>
<feature type="chain" id="PRO_5010636897" description="Chaplin domain-containing protein" evidence="1">
    <location>
        <begin position="26"/>
        <end position="119"/>
    </location>
</feature>
<evidence type="ECO:0000313" key="3">
    <source>
        <dbReference type="EMBL" id="OKA04781.1"/>
    </source>
</evidence>
<reference evidence="2 4" key="1">
    <citation type="submission" date="2015-12" db="EMBL/GenBank/DDBJ databases">
        <title>Amycolatopsis regifaucium genome sequencing and assembly.</title>
        <authorList>
            <person name="Mayilraj S."/>
        </authorList>
    </citation>
    <scope>NUCLEOTIDE SEQUENCE [LARGE SCALE GENOMIC DNA]</scope>
    <source>
        <strain evidence="2 4">GY080</strain>
    </source>
</reference>
<keyword evidence="5" id="KW-1185">Reference proteome</keyword>
<accession>A0A154M933</accession>
<sequence>MLKKIGFVTAAMAAGAFLTGGIASAGTPDEEGHGHPTHDVSEQVGLANLNNIDVLHNVNAVVGACDNNVNVLGVQVPIRDTLNGIGVPVLSPGAHEASGESPYNCAAGSVLDGGTAQHN</sequence>
<name>A0A154M933_9PSEU</name>
<dbReference type="EMBL" id="LOBU02000020">
    <property type="protein sequence ID" value="OKA04781.1"/>
    <property type="molecule type" value="Genomic_DNA"/>
</dbReference>
<protein>
    <recommendedName>
        <fullName evidence="6">Chaplin domain-containing protein</fullName>
    </recommendedName>
</protein>
<gene>
    <name evidence="3" type="ORF">ATP06_0229585</name>
    <name evidence="2" type="ORF">AVL48_37665</name>
</gene>
<dbReference type="OrthoDB" id="3627717at2"/>
<dbReference type="Proteomes" id="UP000186883">
    <property type="component" value="Unassembled WGS sequence"/>
</dbReference>